<dbReference type="RefSeq" id="WP_042734131.1">
    <property type="nucleotide sequence ID" value="NZ_CP010848.1"/>
</dbReference>
<dbReference type="PATRIC" id="fig|145458.7.peg.1625"/>
<dbReference type="Proteomes" id="UP000052979">
    <property type="component" value="Unassembled WGS sequence"/>
</dbReference>
<dbReference type="GeneID" id="93666933"/>
<dbReference type="KEGG" id="rtx:TI83_07135"/>
<evidence type="ECO:0000313" key="4">
    <source>
        <dbReference type="Proteomes" id="UP000237966"/>
    </source>
</evidence>
<accession>A0A0C5BFC5</accession>
<proteinExistence type="predicted"/>
<dbReference type="NCBIfam" id="NF033691">
    <property type="entry name" value="immunity_MafI"/>
    <property type="match status" value="1"/>
</dbReference>
<evidence type="ECO:0000313" key="2">
    <source>
        <dbReference type="EMBL" id="PPI14311.1"/>
    </source>
</evidence>
<evidence type="ECO:0000313" key="3">
    <source>
        <dbReference type="Proteomes" id="UP000052979"/>
    </source>
</evidence>
<keyword evidence="3" id="KW-1185">Reference proteome</keyword>
<dbReference type="Proteomes" id="UP000237966">
    <property type="component" value="Unassembled WGS sequence"/>
</dbReference>
<comment type="caution">
    <text evidence="1">The sequence shown here is derived from an EMBL/GenBank/DDBJ whole genome shotgun (WGS) entry which is preliminary data.</text>
</comment>
<name>A0A0C5BFC5_9MICO</name>
<dbReference type="AlphaFoldDB" id="A0A0C5BFC5"/>
<gene>
    <name evidence="2" type="ORF">C5C51_06935</name>
    <name evidence="1" type="ORF">VT73_10080</name>
</gene>
<dbReference type="KEGG" id="rtc:APU90_09945"/>
<dbReference type="InterPro" id="IPR047880">
    <property type="entry name" value="MafI-like"/>
</dbReference>
<dbReference type="EMBL" id="LBFI01000057">
    <property type="protein sequence ID" value="KKM44254.1"/>
    <property type="molecule type" value="Genomic_DNA"/>
</dbReference>
<reference evidence="2 4" key="2">
    <citation type="submission" date="2018-02" db="EMBL/GenBank/DDBJ databases">
        <title>Bacteriophage NCPPB3778 and a type I-E CRISPR drive the evolution of the US Biological Select Agent, Rathayibacter toxicus.</title>
        <authorList>
            <person name="Davis E.W.II."/>
            <person name="Tabima J.F."/>
            <person name="Weisberg A.J."/>
            <person name="Lopes L.D."/>
            <person name="Wiseman M.S."/>
            <person name="Wiseman M.S."/>
            <person name="Pupko T."/>
            <person name="Belcher M.S."/>
            <person name="Sechler A.J."/>
            <person name="Tancos M.A."/>
            <person name="Schroeder B.K."/>
            <person name="Murray T.D."/>
            <person name="Luster D.G."/>
            <person name="Schneider W.L."/>
            <person name="Rogers E."/>
            <person name="Andreote F.D."/>
            <person name="Grunwald N.J."/>
            <person name="Putnam M.L."/>
            <person name="Chang J.H."/>
        </authorList>
    </citation>
    <scope>NUCLEOTIDE SEQUENCE [LARGE SCALE GENOMIC DNA]</scope>
    <source>
        <strain evidence="2 4">FH99</strain>
    </source>
</reference>
<dbReference type="OrthoDB" id="5184890at2"/>
<sequence>MTNNTIHPFDAELFQLISDLEGRLSPVTLAQAKEYVEHDEHEICLELIIYNLEEIDLPIPADILNRLIEYSSGVNVDNDICKNLRPE</sequence>
<protein>
    <recommendedName>
        <fullName evidence="5">MafI family immunity protein</fullName>
    </recommendedName>
</protein>
<evidence type="ECO:0008006" key="5">
    <source>
        <dbReference type="Google" id="ProtNLM"/>
    </source>
</evidence>
<evidence type="ECO:0000313" key="1">
    <source>
        <dbReference type="EMBL" id="KKM44254.1"/>
    </source>
</evidence>
<organism evidence="1 3">
    <name type="scientific">Rathayibacter toxicus</name>
    <dbReference type="NCBI Taxonomy" id="145458"/>
    <lineage>
        <taxon>Bacteria</taxon>
        <taxon>Bacillati</taxon>
        <taxon>Actinomycetota</taxon>
        <taxon>Actinomycetes</taxon>
        <taxon>Micrococcales</taxon>
        <taxon>Microbacteriaceae</taxon>
        <taxon>Rathayibacter</taxon>
    </lineage>
</organism>
<reference evidence="1 3" key="1">
    <citation type="submission" date="2015-04" db="EMBL/GenBank/DDBJ databases">
        <title>Draft genome sequence of Rathayibacter toxicus strain FH-142 (AKA 70134 or CS 32), a Western Australian isolate.</title>
        <authorList>
            <consortium name="Consortium for Microbial Forensics and Genomics (microFORGE)"/>
            <person name="Knight B.M."/>
            <person name="Roberts D.P."/>
            <person name="Lin D."/>
            <person name="Hari K."/>
            <person name="Fletcher J."/>
            <person name="Melcher U."/>
            <person name="Blagden T."/>
            <person name="Luster D.G."/>
            <person name="Sechler A.J."/>
            <person name="Schneider W.L."/>
            <person name="Winegar R.A."/>
        </authorList>
    </citation>
    <scope>NUCLEOTIDE SEQUENCE [LARGE SCALE GENOMIC DNA]</scope>
    <source>
        <strain evidence="1 3">FH142</strain>
    </source>
</reference>
<dbReference type="EMBL" id="PSWU01000012">
    <property type="protein sequence ID" value="PPI14311.1"/>
    <property type="molecule type" value="Genomic_DNA"/>
</dbReference>